<feature type="compositionally biased region" description="Basic and acidic residues" evidence="6">
    <location>
        <begin position="118"/>
        <end position="127"/>
    </location>
</feature>
<dbReference type="AlphaFoldDB" id="A0AA86SZG5"/>
<name>A0AA86SZG5_9FABA</name>
<evidence type="ECO:0000256" key="5">
    <source>
        <dbReference type="ARBA" id="ARBA00023180"/>
    </source>
</evidence>
<evidence type="ECO:0000256" key="3">
    <source>
        <dbReference type="ARBA" id="ARBA00022679"/>
    </source>
</evidence>
<reference evidence="7" key="1">
    <citation type="submission" date="2023-10" db="EMBL/GenBank/DDBJ databases">
        <authorList>
            <person name="Domelevo Entfellner J.-B."/>
        </authorList>
    </citation>
    <scope>NUCLEOTIDE SEQUENCE</scope>
</reference>
<evidence type="ECO:0000256" key="1">
    <source>
        <dbReference type="ARBA" id="ARBA00004606"/>
    </source>
</evidence>
<dbReference type="GO" id="GO:0016757">
    <property type="term" value="F:glycosyltransferase activity"/>
    <property type="evidence" value="ECO:0007669"/>
    <property type="project" value="UniProtKB-KW"/>
</dbReference>
<accession>A0AA86SZG5</accession>
<keyword evidence="8" id="KW-1185">Reference proteome</keyword>
<protein>
    <submittedName>
        <fullName evidence="7">Uncharacterized protein</fullName>
    </submittedName>
</protein>
<dbReference type="PANTHER" id="PTHR31042:SF150">
    <property type="entry name" value="OS06G0661900 PROTEIN"/>
    <property type="match status" value="1"/>
</dbReference>
<keyword evidence="4" id="KW-0472">Membrane</keyword>
<evidence type="ECO:0000313" key="8">
    <source>
        <dbReference type="Proteomes" id="UP001189624"/>
    </source>
</evidence>
<sequence length="210" mass="23595">MSDKPGFEGKNCIGDEHYLPTFFQIVDPGGIANWSTTHVDWSERKWHPKSYTARDVTYELLKNITSIDVSVHVSSDEKREVQSWPCLWNGIQKPCYLFARKFTPGTLDRLSTGITGQKEVKEDENGSLRDFGSSESLRYGDSPPPKKKEPVRKCRGGQGLCGFQCNDGCCNSKCAAKYKHGVGFCEIYGPYNIYLCVCNYVCSALNQGMF</sequence>
<comment type="subcellular location">
    <subcellularLocation>
        <location evidence="1">Membrane</location>
        <topology evidence="1">Single-pass type II membrane protein</topology>
    </subcellularLocation>
</comment>
<dbReference type="Pfam" id="PF02485">
    <property type="entry name" value="Branch"/>
    <property type="match status" value="1"/>
</dbReference>
<feature type="region of interest" description="Disordered" evidence="6">
    <location>
        <begin position="118"/>
        <end position="151"/>
    </location>
</feature>
<evidence type="ECO:0000256" key="2">
    <source>
        <dbReference type="ARBA" id="ARBA00022676"/>
    </source>
</evidence>
<dbReference type="GO" id="GO:0016020">
    <property type="term" value="C:membrane"/>
    <property type="evidence" value="ECO:0007669"/>
    <property type="project" value="UniProtKB-SubCell"/>
</dbReference>
<evidence type="ECO:0000256" key="6">
    <source>
        <dbReference type="SAM" id="MobiDB-lite"/>
    </source>
</evidence>
<dbReference type="InterPro" id="IPR044174">
    <property type="entry name" value="BC10-like"/>
</dbReference>
<proteinExistence type="predicted"/>
<dbReference type="EMBL" id="OY731406">
    <property type="protein sequence ID" value="CAJ1975868.1"/>
    <property type="molecule type" value="Genomic_DNA"/>
</dbReference>
<dbReference type="Gramene" id="rna-AYBTSS11_LOCUS27994">
    <property type="protein sequence ID" value="CAJ1975868.1"/>
    <property type="gene ID" value="gene-AYBTSS11_LOCUS27994"/>
</dbReference>
<evidence type="ECO:0000256" key="4">
    <source>
        <dbReference type="ARBA" id="ARBA00023136"/>
    </source>
</evidence>
<keyword evidence="3" id="KW-0808">Transferase</keyword>
<evidence type="ECO:0000313" key="7">
    <source>
        <dbReference type="EMBL" id="CAJ1975868.1"/>
    </source>
</evidence>
<keyword evidence="2" id="KW-0328">Glycosyltransferase</keyword>
<organism evidence="7 8">
    <name type="scientific">Sphenostylis stenocarpa</name>
    <dbReference type="NCBI Taxonomy" id="92480"/>
    <lineage>
        <taxon>Eukaryota</taxon>
        <taxon>Viridiplantae</taxon>
        <taxon>Streptophyta</taxon>
        <taxon>Embryophyta</taxon>
        <taxon>Tracheophyta</taxon>
        <taxon>Spermatophyta</taxon>
        <taxon>Magnoliopsida</taxon>
        <taxon>eudicotyledons</taxon>
        <taxon>Gunneridae</taxon>
        <taxon>Pentapetalae</taxon>
        <taxon>rosids</taxon>
        <taxon>fabids</taxon>
        <taxon>Fabales</taxon>
        <taxon>Fabaceae</taxon>
        <taxon>Papilionoideae</taxon>
        <taxon>50 kb inversion clade</taxon>
        <taxon>NPAAA clade</taxon>
        <taxon>indigoferoid/millettioid clade</taxon>
        <taxon>Phaseoleae</taxon>
        <taxon>Sphenostylis</taxon>
    </lineage>
</organism>
<dbReference type="Proteomes" id="UP001189624">
    <property type="component" value="Chromosome 9"/>
</dbReference>
<dbReference type="InterPro" id="IPR003406">
    <property type="entry name" value="Glyco_trans_14"/>
</dbReference>
<gene>
    <name evidence="7" type="ORF">AYBTSS11_LOCUS27994</name>
</gene>
<dbReference type="PANTHER" id="PTHR31042">
    <property type="entry name" value="CORE-2/I-BRANCHING BETA-1,6-N-ACETYLGLUCOSAMINYLTRANSFERASE FAMILY PROTEIN-RELATED"/>
    <property type="match status" value="1"/>
</dbReference>
<keyword evidence="5" id="KW-0325">Glycoprotein</keyword>